<proteinExistence type="predicted"/>
<organism evidence="1">
    <name type="scientific">Timema genevievae</name>
    <name type="common">Walking stick</name>
    <dbReference type="NCBI Taxonomy" id="629358"/>
    <lineage>
        <taxon>Eukaryota</taxon>
        <taxon>Metazoa</taxon>
        <taxon>Ecdysozoa</taxon>
        <taxon>Arthropoda</taxon>
        <taxon>Hexapoda</taxon>
        <taxon>Insecta</taxon>
        <taxon>Pterygota</taxon>
        <taxon>Neoptera</taxon>
        <taxon>Polyneoptera</taxon>
        <taxon>Phasmatodea</taxon>
        <taxon>Timematodea</taxon>
        <taxon>Timematoidea</taxon>
        <taxon>Timematidae</taxon>
        <taxon>Timema</taxon>
    </lineage>
</organism>
<sequence>MRWPNGPKFCENVFYYTYLEESTREVDGKHIKGNKRKMAFTMKRTHFIIYIAATGQHMVFVPFYMFSILLSCNLFQICIIKYLKKQKDVRSKYVPCDNTSSFMKYLSRSTRHSRLHQVIYYNLVESVLLLNVNVWNVKKENVKNQNFYCYVREDAICFYILKTNEDVENKGEIWRRVRERSMFLESVGESMFANTLPSKLEEFHNDITLLKQHRRTSSAIMLVWEI</sequence>
<protein>
    <submittedName>
        <fullName evidence="1">Uncharacterized protein</fullName>
    </submittedName>
</protein>
<accession>A0A7R9JX49</accession>
<evidence type="ECO:0000313" key="1">
    <source>
        <dbReference type="EMBL" id="CAD7592663.1"/>
    </source>
</evidence>
<dbReference type="EMBL" id="OE840790">
    <property type="protein sequence ID" value="CAD7592663.1"/>
    <property type="molecule type" value="Genomic_DNA"/>
</dbReference>
<gene>
    <name evidence="1" type="ORF">TGEB3V08_LOCUS4997</name>
</gene>
<reference evidence="1" key="1">
    <citation type="submission" date="2020-11" db="EMBL/GenBank/DDBJ databases">
        <authorList>
            <person name="Tran Van P."/>
        </authorList>
    </citation>
    <scope>NUCLEOTIDE SEQUENCE</scope>
</reference>
<dbReference type="AlphaFoldDB" id="A0A7R9JX49"/>
<name>A0A7R9JX49_TIMGE</name>